<evidence type="ECO:0000313" key="1">
    <source>
        <dbReference type="EMBL" id="QIM16353.1"/>
    </source>
</evidence>
<name>A0A6G8FJ80_9MICO</name>
<dbReference type="RefSeq" id="WP_166323289.1">
    <property type="nucleotide sequence ID" value="NZ_CP049934.1"/>
</dbReference>
<dbReference type="AlphaFoldDB" id="A0A6G8FJ80"/>
<evidence type="ECO:0000313" key="2">
    <source>
        <dbReference type="Proteomes" id="UP000501387"/>
    </source>
</evidence>
<sequence>MSNGWQALQRGESVRERRRQLELAHERFVANDLPHSGVVSSLLRPVVLQSWLRSRDRTIDPDAAPLGVALSADELAELRRTHPLSVVLPVVRRLLLQEATESGFIVALGDAAGRLLWVDGDPKLRAQAEDMGFLAGADWSEAAMGTSAPGIALELNHSLQVLGAEHYHRSVHQWSCTAAPVHDPRDGSVIGVIDVTGGDAAAEPHMLPLIEATLAAVEAEMRLVRLRETISQDRPAASRASSRTTQAVMTHPPRLLVLGQDPAVLEHRGQREIVSGRHAEILLALTAAPHGLTGAELAERVYGSRDAEATLRPEIVRLRRWLRDLGVPLELASKPYRLDGVLNVDAHELLTALERGAHRLALAAYDGPVLPASEAPFVDELRLDVDATLRESLLQSAAAAPLFEYAQLWASDDFEVWHTLLTILPPLSPRRARVVTKLEALEASASEAPVQR</sequence>
<gene>
    <name evidence="1" type="ORF">G7067_07820</name>
</gene>
<dbReference type="Gene3D" id="3.30.450.40">
    <property type="match status" value="1"/>
</dbReference>
<dbReference type="KEGG" id="lins:G7067_07820"/>
<dbReference type="Proteomes" id="UP000501387">
    <property type="component" value="Chromosome"/>
</dbReference>
<dbReference type="EMBL" id="CP049934">
    <property type="protein sequence ID" value="QIM16353.1"/>
    <property type="molecule type" value="Genomic_DNA"/>
</dbReference>
<keyword evidence="2" id="KW-1185">Reference proteome</keyword>
<dbReference type="InterPro" id="IPR029016">
    <property type="entry name" value="GAF-like_dom_sf"/>
</dbReference>
<protein>
    <submittedName>
        <fullName evidence="1">Transcriptional regulator</fullName>
    </submittedName>
</protein>
<accession>A0A6G8FJ80</accession>
<organism evidence="1 2">
    <name type="scientific">Leucobacter insecticola</name>
    <dbReference type="NCBI Taxonomy" id="2714934"/>
    <lineage>
        <taxon>Bacteria</taxon>
        <taxon>Bacillati</taxon>
        <taxon>Actinomycetota</taxon>
        <taxon>Actinomycetes</taxon>
        <taxon>Micrococcales</taxon>
        <taxon>Microbacteriaceae</taxon>
        <taxon>Leucobacter</taxon>
    </lineage>
</organism>
<proteinExistence type="predicted"/>
<reference evidence="1 2" key="1">
    <citation type="submission" date="2020-03" db="EMBL/GenBank/DDBJ databases">
        <title>Leucobacter sp. nov., isolated from beetles.</title>
        <authorList>
            <person name="Hyun D.-W."/>
            <person name="Bae J.-W."/>
        </authorList>
    </citation>
    <scope>NUCLEOTIDE SEQUENCE [LARGE SCALE GENOMIC DNA]</scope>
    <source>
        <strain evidence="1 2">HDW9B</strain>
    </source>
</reference>